<comment type="caution">
    <text evidence="1">The sequence shown here is derived from an EMBL/GenBank/DDBJ whole genome shotgun (WGS) entry which is preliminary data.</text>
</comment>
<sequence length="180" mass="20893">MNNAYEFTKVPGPHSAGWIHFRGQHTIAVSILRQEYELSKQDLFHAFCGFQPRSSGHRNRTEEENSTCGREKWHRRCRSAVNRHRSDSCRCLDRRTILSDVPLSDQTACFQRSGPPGKPSHDTDSLLLFFLSSGKPVVRTSSEDPDTWISFGKRKSEIAKLWLKDYFMEMKIQIRRLAYT</sequence>
<dbReference type="EMBL" id="BGPR01076176">
    <property type="protein sequence ID" value="GBL59773.1"/>
    <property type="molecule type" value="Genomic_DNA"/>
</dbReference>
<evidence type="ECO:0000313" key="2">
    <source>
        <dbReference type="Proteomes" id="UP000499080"/>
    </source>
</evidence>
<accession>A0A4Y1ZNJ7</accession>
<organism evidence="1 2">
    <name type="scientific">Araneus ventricosus</name>
    <name type="common">Orbweaver spider</name>
    <name type="synonym">Epeira ventricosa</name>
    <dbReference type="NCBI Taxonomy" id="182803"/>
    <lineage>
        <taxon>Eukaryota</taxon>
        <taxon>Metazoa</taxon>
        <taxon>Ecdysozoa</taxon>
        <taxon>Arthropoda</taxon>
        <taxon>Chelicerata</taxon>
        <taxon>Arachnida</taxon>
        <taxon>Araneae</taxon>
        <taxon>Araneomorphae</taxon>
        <taxon>Entelegynae</taxon>
        <taxon>Araneoidea</taxon>
        <taxon>Araneidae</taxon>
        <taxon>Araneus</taxon>
    </lineage>
</organism>
<name>A0A4Y1ZNJ7_ARAVE</name>
<evidence type="ECO:0000313" key="1">
    <source>
        <dbReference type="EMBL" id="GBL59773.1"/>
    </source>
</evidence>
<dbReference type="AlphaFoldDB" id="A0A4Y1ZNJ7"/>
<dbReference type="Proteomes" id="UP000499080">
    <property type="component" value="Unassembled WGS sequence"/>
</dbReference>
<protein>
    <submittedName>
        <fullName evidence="1">Uncharacterized protein</fullName>
    </submittedName>
</protein>
<reference evidence="1 2" key="1">
    <citation type="journal article" date="2019" name="Sci. Rep.">
        <title>Orb-weaving spider Araneus ventricosus genome elucidates the spidroin gene catalogue.</title>
        <authorList>
            <person name="Kono N."/>
            <person name="Nakamura H."/>
            <person name="Ohtoshi R."/>
            <person name="Moran D.A.P."/>
            <person name="Shinohara A."/>
            <person name="Yoshida Y."/>
            <person name="Fujiwara M."/>
            <person name="Mori M."/>
            <person name="Tomita M."/>
            <person name="Arakawa K."/>
        </authorList>
    </citation>
    <scope>NUCLEOTIDE SEQUENCE [LARGE SCALE GENOMIC DNA]</scope>
</reference>
<gene>
    <name evidence="1" type="ORF">AVEN_261660_1</name>
</gene>
<keyword evidence="2" id="KW-1185">Reference proteome</keyword>
<proteinExistence type="predicted"/>